<name>A0ABX4MAX4_9ACTO</name>
<dbReference type="EMBL" id="MTPX02000042">
    <property type="protein sequence ID" value="PHP52595.1"/>
    <property type="molecule type" value="Genomic_DNA"/>
</dbReference>
<proteinExistence type="predicted"/>
<keyword evidence="2" id="KW-1185">Reference proteome</keyword>
<accession>A0ABX4MAX4</accession>
<protein>
    <submittedName>
        <fullName evidence="1">Uncharacterized protein</fullName>
    </submittedName>
</protein>
<evidence type="ECO:0000313" key="2">
    <source>
        <dbReference type="Proteomes" id="UP000194577"/>
    </source>
</evidence>
<organism evidence="1 2">
    <name type="scientific">Actinomyces ruminis</name>
    <dbReference type="NCBI Taxonomy" id="1937003"/>
    <lineage>
        <taxon>Bacteria</taxon>
        <taxon>Bacillati</taxon>
        <taxon>Actinomycetota</taxon>
        <taxon>Actinomycetes</taxon>
        <taxon>Actinomycetales</taxon>
        <taxon>Actinomycetaceae</taxon>
        <taxon>Actinomyces</taxon>
    </lineage>
</organism>
<gene>
    <name evidence="1" type="ORF">BW737_008930</name>
</gene>
<sequence length="118" mass="13067">MPFRVPAAKASIKQNLFEFTIPGSKKVYSLPLMQYISADFSERLAVLASRVKSAEQHEDKDAMPLAMAESTSLQREIVEHYCPGLYERLSNDQIGALMDAWRQESSVGLGESSPSAKS</sequence>
<reference evidence="1 2" key="1">
    <citation type="submission" date="2017-10" db="EMBL/GenBank/DDBJ databases">
        <title>Draft genome sequence of cellulolytic Actinomyces sp CtC72 isolated from cattle rumen fluid.</title>
        <authorList>
            <person name="Joshi A.J."/>
            <person name="Vasudevan G."/>
            <person name="Lanjekar V.B."/>
            <person name="Hivarkar S."/>
            <person name="Engineer A."/>
            <person name="Pore S.D."/>
            <person name="Dhakephalkar P.K."/>
            <person name="Dagar S."/>
        </authorList>
    </citation>
    <scope>NUCLEOTIDE SEQUENCE [LARGE SCALE GENOMIC DNA]</scope>
    <source>
        <strain evidence="2">CtC72</strain>
    </source>
</reference>
<evidence type="ECO:0000313" key="1">
    <source>
        <dbReference type="EMBL" id="PHP52595.1"/>
    </source>
</evidence>
<comment type="caution">
    <text evidence="1">The sequence shown here is derived from an EMBL/GenBank/DDBJ whole genome shotgun (WGS) entry which is preliminary data.</text>
</comment>
<dbReference type="RefSeq" id="WP_086614190.1">
    <property type="nucleotide sequence ID" value="NZ_MTPX02000042.1"/>
</dbReference>
<dbReference type="Proteomes" id="UP000194577">
    <property type="component" value="Unassembled WGS sequence"/>
</dbReference>